<evidence type="ECO:0000256" key="1">
    <source>
        <dbReference type="SAM" id="MobiDB-lite"/>
    </source>
</evidence>
<dbReference type="AlphaFoldDB" id="A0A4Y1R3I4"/>
<accession>A0A4Y1R3I4</accession>
<name>A0A4Y1R3I4_PRUDU</name>
<protein>
    <submittedName>
        <fullName evidence="2">Organic cation/carnitine transporter 3</fullName>
    </submittedName>
</protein>
<proteinExistence type="predicted"/>
<feature type="compositionally biased region" description="Low complexity" evidence="1">
    <location>
        <begin position="24"/>
        <end position="34"/>
    </location>
</feature>
<organism evidence="2">
    <name type="scientific">Prunus dulcis</name>
    <name type="common">Almond</name>
    <name type="synonym">Amygdalus dulcis</name>
    <dbReference type="NCBI Taxonomy" id="3755"/>
    <lineage>
        <taxon>Eukaryota</taxon>
        <taxon>Viridiplantae</taxon>
        <taxon>Streptophyta</taxon>
        <taxon>Embryophyta</taxon>
        <taxon>Tracheophyta</taxon>
        <taxon>Spermatophyta</taxon>
        <taxon>Magnoliopsida</taxon>
        <taxon>eudicotyledons</taxon>
        <taxon>Gunneridae</taxon>
        <taxon>Pentapetalae</taxon>
        <taxon>rosids</taxon>
        <taxon>fabids</taxon>
        <taxon>Rosales</taxon>
        <taxon>Rosaceae</taxon>
        <taxon>Amygdaloideae</taxon>
        <taxon>Amygdaleae</taxon>
        <taxon>Prunus</taxon>
    </lineage>
</organism>
<reference evidence="2" key="1">
    <citation type="journal article" date="2019" name="Science">
        <title>Mutation of a bHLH transcription factor allowed almond domestication.</title>
        <authorList>
            <person name="Sanchez-Perez R."/>
            <person name="Pavan S."/>
            <person name="Mazzeo R."/>
            <person name="Moldovan C."/>
            <person name="Aiese Cigliano R."/>
            <person name="Del Cueto J."/>
            <person name="Ricciardi F."/>
            <person name="Lotti C."/>
            <person name="Ricciardi L."/>
            <person name="Dicenta F."/>
            <person name="Lopez-Marques R.L."/>
            <person name="Lindberg Moller B."/>
        </authorList>
    </citation>
    <scope>NUCLEOTIDE SEQUENCE</scope>
</reference>
<feature type="region of interest" description="Disordered" evidence="1">
    <location>
        <begin position="15"/>
        <end position="50"/>
    </location>
</feature>
<sequence>ATGRGCGRDRCQKNRLGLGVTTQPSPRSAAAPAAENGDFRPNVARTSPPPISLLRPPFLAIKRNQFDFRIENRPNFGRHNRPLSATFWGLPKNKSDSKWGVLPRVGVWSLGSKIFRRSFIALDTRSARACGGAWARVVACLCPVLRSSCRHERVGFRGSQFGRRLTIERISPIGRYPGSIGWDRWMAPKIIYVKLGYNRV</sequence>
<dbReference type="EMBL" id="AP019299">
    <property type="protein sequence ID" value="BBG98596.1"/>
    <property type="molecule type" value="Genomic_DNA"/>
</dbReference>
<feature type="non-terminal residue" evidence="2">
    <location>
        <position position="1"/>
    </location>
</feature>
<evidence type="ECO:0000313" key="2">
    <source>
        <dbReference type="EMBL" id="BBG98596.1"/>
    </source>
</evidence>
<gene>
    <name evidence="2" type="ORF">Prudu_008038</name>
</gene>